<dbReference type="AlphaFoldDB" id="A0A1E3PTE9"/>
<dbReference type="SUPFAM" id="SSF47005">
    <property type="entry name" value="Peripheral subunit-binding domain of 2-oxo acid dehydrogenase complex"/>
    <property type="match status" value="1"/>
</dbReference>
<dbReference type="Pfam" id="PF00364">
    <property type="entry name" value="Biotin_lipoyl"/>
    <property type="match status" value="1"/>
</dbReference>
<evidence type="ECO:0000259" key="5">
    <source>
        <dbReference type="PROSITE" id="PS50968"/>
    </source>
</evidence>
<dbReference type="EMBL" id="KV454406">
    <property type="protein sequence ID" value="ODQ68534.1"/>
    <property type="molecule type" value="Genomic_DNA"/>
</dbReference>
<feature type="domain" description="Peripheral subunit-binding (PSBD)" evidence="6">
    <location>
        <begin position="164"/>
        <end position="205"/>
    </location>
</feature>
<gene>
    <name evidence="7" type="ORF">NADFUDRAFT_49171</name>
</gene>
<dbReference type="InterPro" id="IPR004167">
    <property type="entry name" value="PSBD"/>
</dbReference>
<comment type="similarity">
    <text evidence="1">Belongs to the 2-oxoacid dehydrogenase family.</text>
</comment>
<evidence type="ECO:0000256" key="1">
    <source>
        <dbReference type="ARBA" id="ARBA00007317"/>
    </source>
</evidence>
<dbReference type="Gene3D" id="2.40.50.100">
    <property type="match status" value="1"/>
</dbReference>
<name>A0A1E3PTE9_9ASCO</name>
<evidence type="ECO:0000256" key="2">
    <source>
        <dbReference type="ARBA" id="ARBA00022823"/>
    </source>
</evidence>
<dbReference type="PANTHER" id="PTHR23151:SF82">
    <property type="entry name" value="PYRUVATE DEHYDROGENASE COMPLEX PROTEIN X COMPONENT, MITOCHONDRIAL"/>
    <property type="match status" value="1"/>
</dbReference>
<keyword evidence="2" id="KW-0450">Lipoyl</keyword>
<dbReference type="InterPro" id="IPR000089">
    <property type="entry name" value="Biotin_lipoyl"/>
</dbReference>
<accession>A0A1E3PTE9</accession>
<dbReference type="InterPro" id="IPR003016">
    <property type="entry name" value="2-oxoA_DH_lipoyl-BS"/>
</dbReference>
<evidence type="ECO:0000313" key="8">
    <source>
        <dbReference type="Proteomes" id="UP000095009"/>
    </source>
</evidence>
<evidence type="ECO:0000256" key="4">
    <source>
        <dbReference type="ARBA" id="ARBA00065810"/>
    </source>
</evidence>
<dbReference type="PANTHER" id="PTHR23151">
    <property type="entry name" value="DIHYDROLIPOAMIDE ACETYL/SUCCINYL-TRANSFERASE-RELATED"/>
    <property type="match status" value="1"/>
</dbReference>
<protein>
    <recommendedName>
        <fullName evidence="9">Dihydrolipoamide acetyltransferase component of pyruvate dehydrogenase complex</fullName>
    </recommendedName>
</protein>
<dbReference type="InterPro" id="IPR036625">
    <property type="entry name" value="E3-bd_dom_sf"/>
</dbReference>
<dbReference type="GO" id="GO:0006086">
    <property type="term" value="P:pyruvate decarboxylation to acetyl-CoA"/>
    <property type="evidence" value="ECO:0007669"/>
    <property type="project" value="InterPro"/>
</dbReference>
<evidence type="ECO:0000313" key="7">
    <source>
        <dbReference type="EMBL" id="ODQ68534.1"/>
    </source>
</evidence>
<dbReference type="STRING" id="857566.A0A1E3PTE9"/>
<dbReference type="OrthoDB" id="202158at2759"/>
<dbReference type="PROSITE" id="PS51826">
    <property type="entry name" value="PSBD"/>
    <property type="match status" value="1"/>
</dbReference>
<feature type="domain" description="Lipoyl-binding" evidence="5">
    <location>
        <begin position="29"/>
        <end position="105"/>
    </location>
</feature>
<dbReference type="SUPFAM" id="SSF51230">
    <property type="entry name" value="Single hybrid motif"/>
    <property type="match status" value="1"/>
</dbReference>
<dbReference type="Gene3D" id="4.10.320.10">
    <property type="entry name" value="E3-binding domain"/>
    <property type="match status" value="1"/>
</dbReference>
<dbReference type="CDD" id="cd06849">
    <property type="entry name" value="lipoyl_domain"/>
    <property type="match status" value="1"/>
</dbReference>
<evidence type="ECO:0000259" key="6">
    <source>
        <dbReference type="PROSITE" id="PS51826"/>
    </source>
</evidence>
<dbReference type="GO" id="GO:0004742">
    <property type="term" value="F:dihydrolipoyllysine-residue acetyltransferase activity"/>
    <property type="evidence" value="ECO:0007669"/>
    <property type="project" value="TreeGrafter"/>
</dbReference>
<dbReference type="InterPro" id="IPR011053">
    <property type="entry name" value="Single_hybrid_motif"/>
</dbReference>
<organism evidence="7 8">
    <name type="scientific">Nadsonia fulvescens var. elongata DSM 6958</name>
    <dbReference type="NCBI Taxonomy" id="857566"/>
    <lineage>
        <taxon>Eukaryota</taxon>
        <taxon>Fungi</taxon>
        <taxon>Dikarya</taxon>
        <taxon>Ascomycota</taxon>
        <taxon>Saccharomycotina</taxon>
        <taxon>Dipodascomycetes</taxon>
        <taxon>Dipodascales</taxon>
        <taxon>Dipodascales incertae sedis</taxon>
        <taxon>Nadsonia</taxon>
    </lineage>
</organism>
<dbReference type="PROSITE" id="PS50968">
    <property type="entry name" value="BIOTINYL_LIPOYL"/>
    <property type="match status" value="1"/>
</dbReference>
<dbReference type="InterPro" id="IPR045257">
    <property type="entry name" value="E2/Pdx1"/>
</dbReference>
<dbReference type="PROSITE" id="PS00189">
    <property type="entry name" value="LIPOYL"/>
    <property type="match status" value="1"/>
</dbReference>
<proteinExistence type="inferred from homology"/>
<sequence length="401" mass="42395">MSVLVRSGTRLSGARWARALSTTRVCAVATNFGMPAMSPTMTEGGIVEWKIKPGDTFAAGDVLLEIETDKAQIDVEAADDGVLAKIYAPEGTKSIAVNTPIAVLAEIGDDLSNLEYPEVASAPVAEADAKADDVAETVATPSVQSSPVDITPPTGTNLANAKQTLLPSVSTLLHRHNISSEVALTTISASGPQGRLLKGDVLAHLGLVDPSKIGKLSAAVSNWSKLDLSNIKLRPEAPVSSKAKPATKATKPVAKTLTGQFRLEVPQDTTFSLKSLVDRAAQLAQKDSIRLAQRAQEARSQSVRYDAAFEALLAPAKNIKPFESSFKFAQSSPVKSRAVKTDIYALLAGQVTPPPSPLVDNVHRLDVQVVVNPEFAGAEARAQAYLDRLAFYLSDGKALLI</sequence>
<evidence type="ECO:0000256" key="3">
    <source>
        <dbReference type="ARBA" id="ARBA00022946"/>
    </source>
</evidence>
<keyword evidence="3" id="KW-0809">Transit peptide</keyword>
<dbReference type="FunFam" id="2.40.50.100:FF:000010">
    <property type="entry name" value="Acetyltransferase component of pyruvate dehydrogenase complex"/>
    <property type="match status" value="1"/>
</dbReference>
<dbReference type="Proteomes" id="UP000095009">
    <property type="component" value="Unassembled WGS sequence"/>
</dbReference>
<dbReference type="GO" id="GO:0045254">
    <property type="term" value="C:pyruvate dehydrogenase complex"/>
    <property type="evidence" value="ECO:0007669"/>
    <property type="project" value="InterPro"/>
</dbReference>
<comment type="subunit">
    <text evidence="4">Eukaryotic pyruvate dehydrogenase (PDH) complexes are organized as a core consisting of the oligomeric dihydrolipoamide acetyl-transferase (E2), around which are arranged multiple copies of pyruvate dehydrogenase (E1), dihydrolipoamide dehydrogenase (E3) and protein X (E3BP) bound by non-covalent bonds.</text>
</comment>
<reference evidence="7 8" key="1">
    <citation type="journal article" date="2016" name="Proc. Natl. Acad. Sci. U.S.A.">
        <title>Comparative genomics of biotechnologically important yeasts.</title>
        <authorList>
            <person name="Riley R."/>
            <person name="Haridas S."/>
            <person name="Wolfe K.H."/>
            <person name="Lopes M.R."/>
            <person name="Hittinger C.T."/>
            <person name="Goeker M."/>
            <person name="Salamov A.A."/>
            <person name="Wisecaver J.H."/>
            <person name="Long T.M."/>
            <person name="Calvey C.H."/>
            <person name="Aerts A.L."/>
            <person name="Barry K.W."/>
            <person name="Choi C."/>
            <person name="Clum A."/>
            <person name="Coughlan A.Y."/>
            <person name="Deshpande S."/>
            <person name="Douglass A.P."/>
            <person name="Hanson S.J."/>
            <person name="Klenk H.-P."/>
            <person name="LaButti K.M."/>
            <person name="Lapidus A."/>
            <person name="Lindquist E.A."/>
            <person name="Lipzen A.M."/>
            <person name="Meier-Kolthoff J.P."/>
            <person name="Ohm R.A."/>
            <person name="Otillar R.P."/>
            <person name="Pangilinan J.L."/>
            <person name="Peng Y."/>
            <person name="Rokas A."/>
            <person name="Rosa C.A."/>
            <person name="Scheuner C."/>
            <person name="Sibirny A.A."/>
            <person name="Slot J.C."/>
            <person name="Stielow J.B."/>
            <person name="Sun H."/>
            <person name="Kurtzman C.P."/>
            <person name="Blackwell M."/>
            <person name="Grigoriev I.V."/>
            <person name="Jeffries T.W."/>
        </authorList>
    </citation>
    <scope>NUCLEOTIDE SEQUENCE [LARGE SCALE GENOMIC DNA]</scope>
    <source>
        <strain evidence="7 8">DSM 6958</strain>
    </source>
</reference>
<keyword evidence="8" id="KW-1185">Reference proteome</keyword>
<evidence type="ECO:0008006" key="9">
    <source>
        <dbReference type="Google" id="ProtNLM"/>
    </source>
</evidence>